<keyword evidence="1" id="KW-0472">Membrane</keyword>
<keyword evidence="1" id="KW-0812">Transmembrane</keyword>
<evidence type="ECO:0000313" key="3">
    <source>
        <dbReference type="Proteomes" id="UP000031036"/>
    </source>
</evidence>
<gene>
    <name evidence="2" type="ORF">Tcan_11376</name>
</gene>
<protein>
    <submittedName>
        <fullName evidence="2">Uncharacterized protein</fullName>
    </submittedName>
</protein>
<evidence type="ECO:0000313" key="2">
    <source>
        <dbReference type="EMBL" id="KHN84688.1"/>
    </source>
</evidence>
<organism evidence="2 3">
    <name type="scientific">Toxocara canis</name>
    <name type="common">Canine roundworm</name>
    <dbReference type="NCBI Taxonomy" id="6265"/>
    <lineage>
        <taxon>Eukaryota</taxon>
        <taxon>Metazoa</taxon>
        <taxon>Ecdysozoa</taxon>
        <taxon>Nematoda</taxon>
        <taxon>Chromadorea</taxon>
        <taxon>Rhabditida</taxon>
        <taxon>Spirurina</taxon>
        <taxon>Ascaridomorpha</taxon>
        <taxon>Ascaridoidea</taxon>
        <taxon>Toxocaridae</taxon>
        <taxon>Toxocara</taxon>
    </lineage>
</organism>
<proteinExistence type="predicted"/>
<keyword evidence="3" id="KW-1185">Reference proteome</keyword>
<dbReference type="OrthoDB" id="10629015at2759"/>
<evidence type="ECO:0000256" key="1">
    <source>
        <dbReference type="SAM" id="Phobius"/>
    </source>
</evidence>
<name>A0A0B2VSK6_TOXCA</name>
<dbReference type="AlphaFoldDB" id="A0A0B2VSK6"/>
<keyword evidence="1" id="KW-1133">Transmembrane helix</keyword>
<dbReference type="EMBL" id="JPKZ01000906">
    <property type="protein sequence ID" value="KHN84688.1"/>
    <property type="molecule type" value="Genomic_DNA"/>
</dbReference>
<sequence>MAFHREDKKGKPLLNIASGHGSQRVNRRFRPSFQRNGLLTTTFQIFTIMLCNLLISFLLVQTTQLDGTLASFPLIKDLFRPARNLNLLASPQYLAILERRKEVLRQQQHRQLHMEPQDILKFLQTGDMMLRPNNLLLSAINGYTKKDQENFGEREESTVDAVDSPAYGNLPYLSEGTKNRIQHLKSALTRANQLGWIW</sequence>
<comment type="caution">
    <text evidence="2">The sequence shown here is derived from an EMBL/GenBank/DDBJ whole genome shotgun (WGS) entry which is preliminary data.</text>
</comment>
<accession>A0A0B2VSK6</accession>
<dbReference type="Proteomes" id="UP000031036">
    <property type="component" value="Unassembled WGS sequence"/>
</dbReference>
<feature type="transmembrane region" description="Helical" evidence="1">
    <location>
        <begin position="37"/>
        <end position="60"/>
    </location>
</feature>
<reference evidence="2 3" key="1">
    <citation type="submission" date="2014-11" db="EMBL/GenBank/DDBJ databases">
        <title>Genetic blueprint of the zoonotic pathogen Toxocara canis.</title>
        <authorList>
            <person name="Zhu X.-Q."/>
            <person name="Korhonen P.K."/>
            <person name="Cai H."/>
            <person name="Young N.D."/>
            <person name="Nejsum P."/>
            <person name="von Samson-Himmelstjerna G."/>
            <person name="Boag P.R."/>
            <person name="Tan P."/>
            <person name="Li Q."/>
            <person name="Min J."/>
            <person name="Yang Y."/>
            <person name="Wang X."/>
            <person name="Fang X."/>
            <person name="Hall R.S."/>
            <person name="Hofmann A."/>
            <person name="Sternberg P.W."/>
            <person name="Jex A.R."/>
            <person name="Gasser R.B."/>
        </authorList>
    </citation>
    <scope>NUCLEOTIDE SEQUENCE [LARGE SCALE GENOMIC DNA]</scope>
    <source>
        <strain evidence="2">PN_DK_2014</strain>
    </source>
</reference>